<evidence type="ECO:0000313" key="5">
    <source>
        <dbReference type="Proteomes" id="UP000694888"/>
    </source>
</evidence>
<name>A0ABM1A3I5_APLCA</name>
<dbReference type="PRINTS" id="PR00007">
    <property type="entry name" value="COMPLEMNTC1Q"/>
</dbReference>
<gene>
    <name evidence="6" type="primary">LOC106012260</name>
</gene>
<evidence type="ECO:0000256" key="1">
    <source>
        <dbReference type="ARBA" id="ARBA00004613"/>
    </source>
</evidence>
<protein>
    <submittedName>
        <fullName evidence="6">Complement C1q-like protein 3</fullName>
    </submittedName>
</protein>
<feature type="signal peptide" evidence="3">
    <location>
        <begin position="1"/>
        <end position="20"/>
    </location>
</feature>
<evidence type="ECO:0000256" key="2">
    <source>
        <dbReference type="ARBA" id="ARBA00022525"/>
    </source>
</evidence>
<evidence type="ECO:0000256" key="3">
    <source>
        <dbReference type="SAM" id="SignalP"/>
    </source>
</evidence>
<dbReference type="InterPro" id="IPR001073">
    <property type="entry name" value="C1q_dom"/>
</dbReference>
<proteinExistence type="predicted"/>
<dbReference type="PANTHER" id="PTHR15427:SF33">
    <property type="entry name" value="COLLAGEN IV NC1 DOMAIN-CONTAINING PROTEIN"/>
    <property type="match status" value="1"/>
</dbReference>
<dbReference type="GeneID" id="106012260"/>
<dbReference type="InterPro" id="IPR050392">
    <property type="entry name" value="Collagen/C1q_domain"/>
</dbReference>
<reference evidence="6" key="1">
    <citation type="submission" date="2025-08" db="UniProtKB">
        <authorList>
            <consortium name="RefSeq"/>
        </authorList>
    </citation>
    <scope>IDENTIFICATION</scope>
</reference>
<evidence type="ECO:0000259" key="4">
    <source>
        <dbReference type="PROSITE" id="PS50871"/>
    </source>
</evidence>
<dbReference type="InterPro" id="IPR008983">
    <property type="entry name" value="Tumour_necrosis_fac-like_dom"/>
</dbReference>
<accession>A0ABM1A3I5</accession>
<comment type="subcellular location">
    <subcellularLocation>
        <location evidence="1">Secreted</location>
    </subcellularLocation>
</comment>
<keyword evidence="5" id="KW-1185">Reference proteome</keyword>
<dbReference type="SMART" id="SM00110">
    <property type="entry name" value="C1Q"/>
    <property type="match status" value="1"/>
</dbReference>
<keyword evidence="3" id="KW-0732">Signal</keyword>
<dbReference type="PROSITE" id="PS50871">
    <property type="entry name" value="C1Q"/>
    <property type="match status" value="1"/>
</dbReference>
<feature type="domain" description="C1q" evidence="4">
    <location>
        <begin position="19"/>
        <end position="155"/>
    </location>
</feature>
<dbReference type="Proteomes" id="UP000694888">
    <property type="component" value="Unplaced"/>
</dbReference>
<dbReference type="PANTHER" id="PTHR15427">
    <property type="entry name" value="EMILIN ELASTIN MICROFIBRIL INTERFACE-LOCATED PROTEIN ELASTIN MICROFIBRIL INTERFACER"/>
    <property type="match status" value="1"/>
</dbReference>
<keyword evidence="2" id="KW-0964">Secreted</keyword>
<organism evidence="5 6">
    <name type="scientific">Aplysia californica</name>
    <name type="common">California sea hare</name>
    <dbReference type="NCBI Taxonomy" id="6500"/>
    <lineage>
        <taxon>Eukaryota</taxon>
        <taxon>Metazoa</taxon>
        <taxon>Spiralia</taxon>
        <taxon>Lophotrochozoa</taxon>
        <taxon>Mollusca</taxon>
        <taxon>Gastropoda</taxon>
        <taxon>Heterobranchia</taxon>
        <taxon>Euthyneura</taxon>
        <taxon>Tectipleura</taxon>
        <taxon>Aplysiida</taxon>
        <taxon>Aplysioidea</taxon>
        <taxon>Aplysiidae</taxon>
        <taxon>Aplysia</taxon>
    </lineage>
</organism>
<dbReference type="RefSeq" id="XP_012940093.1">
    <property type="nucleotide sequence ID" value="XM_013084639.1"/>
</dbReference>
<evidence type="ECO:0000313" key="6">
    <source>
        <dbReference type="RefSeq" id="XP_012940093.1"/>
    </source>
</evidence>
<dbReference type="SUPFAM" id="SSF49842">
    <property type="entry name" value="TNF-like"/>
    <property type="match status" value="1"/>
</dbReference>
<dbReference type="Gene3D" id="2.60.120.40">
    <property type="match status" value="1"/>
</dbReference>
<sequence length="172" mass="18504">MKCFLLTFVVLLGLCAVSRASGPVAFSAGLTRHVTAAPNSKIVYDTVFTNVGGDYNPSTGSFICRTPGLYLFSVSGLSQEDKNIYLSLHVNNRATITVYSSAKYKFTGSSNNVVLKVNKNDEVNVVAQGSTALYGKIDQVYATFTGILMTEIQETFVNPVSDNSNSSCACWP</sequence>
<dbReference type="Pfam" id="PF00386">
    <property type="entry name" value="C1q"/>
    <property type="match status" value="1"/>
</dbReference>
<feature type="chain" id="PRO_5045115829" evidence="3">
    <location>
        <begin position="21"/>
        <end position="172"/>
    </location>
</feature>